<organism evidence="1 2">
    <name type="scientific">Helianthus annuus</name>
    <name type="common">Common sunflower</name>
    <dbReference type="NCBI Taxonomy" id="4232"/>
    <lineage>
        <taxon>Eukaryota</taxon>
        <taxon>Viridiplantae</taxon>
        <taxon>Streptophyta</taxon>
        <taxon>Embryophyta</taxon>
        <taxon>Tracheophyta</taxon>
        <taxon>Spermatophyta</taxon>
        <taxon>Magnoliopsida</taxon>
        <taxon>eudicotyledons</taxon>
        <taxon>Gunneridae</taxon>
        <taxon>Pentapetalae</taxon>
        <taxon>asterids</taxon>
        <taxon>campanulids</taxon>
        <taxon>Asterales</taxon>
        <taxon>Asteraceae</taxon>
        <taxon>Asteroideae</taxon>
        <taxon>Heliantheae alliance</taxon>
        <taxon>Heliantheae</taxon>
        <taxon>Helianthus</taxon>
    </lineage>
</organism>
<reference evidence="1" key="2">
    <citation type="submission" date="2020-06" db="EMBL/GenBank/DDBJ databases">
        <title>Helianthus annuus Genome sequencing and assembly Release 2.</title>
        <authorList>
            <person name="Gouzy J."/>
            <person name="Langlade N."/>
            <person name="Munos S."/>
        </authorList>
    </citation>
    <scope>NUCLEOTIDE SEQUENCE</scope>
    <source>
        <tissue evidence="1">Leaves</tissue>
    </source>
</reference>
<reference evidence="1" key="1">
    <citation type="journal article" date="2017" name="Nature">
        <title>The sunflower genome provides insights into oil metabolism, flowering and Asterid evolution.</title>
        <authorList>
            <person name="Badouin H."/>
            <person name="Gouzy J."/>
            <person name="Grassa C.J."/>
            <person name="Murat F."/>
            <person name="Staton S.E."/>
            <person name="Cottret L."/>
            <person name="Lelandais-Briere C."/>
            <person name="Owens G.L."/>
            <person name="Carrere S."/>
            <person name="Mayjonade B."/>
            <person name="Legrand L."/>
            <person name="Gill N."/>
            <person name="Kane N.C."/>
            <person name="Bowers J.E."/>
            <person name="Hubner S."/>
            <person name="Bellec A."/>
            <person name="Berard A."/>
            <person name="Berges H."/>
            <person name="Blanchet N."/>
            <person name="Boniface M.C."/>
            <person name="Brunel D."/>
            <person name="Catrice O."/>
            <person name="Chaidir N."/>
            <person name="Claudel C."/>
            <person name="Donnadieu C."/>
            <person name="Faraut T."/>
            <person name="Fievet G."/>
            <person name="Helmstetter N."/>
            <person name="King M."/>
            <person name="Knapp S.J."/>
            <person name="Lai Z."/>
            <person name="Le Paslier M.C."/>
            <person name="Lippi Y."/>
            <person name="Lorenzon L."/>
            <person name="Mandel J.R."/>
            <person name="Marage G."/>
            <person name="Marchand G."/>
            <person name="Marquand E."/>
            <person name="Bret-Mestries E."/>
            <person name="Morien E."/>
            <person name="Nambeesan S."/>
            <person name="Nguyen T."/>
            <person name="Pegot-Espagnet P."/>
            <person name="Pouilly N."/>
            <person name="Raftis F."/>
            <person name="Sallet E."/>
            <person name="Schiex T."/>
            <person name="Thomas J."/>
            <person name="Vandecasteele C."/>
            <person name="Vares D."/>
            <person name="Vear F."/>
            <person name="Vautrin S."/>
            <person name="Crespi M."/>
            <person name="Mangin B."/>
            <person name="Burke J.M."/>
            <person name="Salse J."/>
            <person name="Munos S."/>
            <person name="Vincourt P."/>
            <person name="Rieseberg L.H."/>
            <person name="Langlade N.B."/>
        </authorList>
    </citation>
    <scope>NUCLEOTIDE SEQUENCE</scope>
    <source>
        <tissue evidence="1">Leaves</tissue>
    </source>
</reference>
<accession>A0A9K3N2E9</accession>
<name>A0A9K3N2E9_HELAN</name>
<evidence type="ECO:0000313" key="2">
    <source>
        <dbReference type="Proteomes" id="UP000215914"/>
    </source>
</evidence>
<comment type="caution">
    <text evidence="1">The sequence shown here is derived from an EMBL/GenBank/DDBJ whole genome shotgun (WGS) entry which is preliminary data.</text>
</comment>
<proteinExistence type="predicted"/>
<sequence>MDGCYTEAMMSYQNKANMSPWHGSFGGCQVSTCNPTCSRGGLVLLHSLSLMNQLTIAFAI</sequence>
<keyword evidence="2" id="KW-1185">Reference proteome</keyword>
<protein>
    <submittedName>
        <fullName evidence="1">Uncharacterized protein</fullName>
    </submittedName>
</protein>
<dbReference type="AlphaFoldDB" id="A0A9K3N2E9"/>
<dbReference type="Gramene" id="mRNA:HanXRQr2_Chr10g0420011">
    <property type="protein sequence ID" value="CDS:HanXRQr2_Chr10g0420011.1"/>
    <property type="gene ID" value="HanXRQr2_Chr10g0420011"/>
</dbReference>
<gene>
    <name evidence="1" type="ORF">HanXRQr2_Chr10g0420011</name>
</gene>
<dbReference type="EMBL" id="MNCJ02000325">
    <property type="protein sequence ID" value="KAF5784701.1"/>
    <property type="molecule type" value="Genomic_DNA"/>
</dbReference>
<dbReference type="Proteomes" id="UP000215914">
    <property type="component" value="Unassembled WGS sequence"/>
</dbReference>
<evidence type="ECO:0000313" key="1">
    <source>
        <dbReference type="EMBL" id="KAF5784701.1"/>
    </source>
</evidence>